<evidence type="ECO:0000313" key="2">
    <source>
        <dbReference type="Proteomes" id="UP000184509"/>
    </source>
</evidence>
<dbReference type="EMBL" id="FQTV01000001">
    <property type="protein sequence ID" value="SHE39771.1"/>
    <property type="molecule type" value="Genomic_DNA"/>
</dbReference>
<dbReference type="InterPro" id="IPR014942">
    <property type="entry name" value="AbiEii"/>
</dbReference>
<reference evidence="1 2" key="1">
    <citation type="submission" date="2016-11" db="EMBL/GenBank/DDBJ databases">
        <authorList>
            <person name="Jaros S."/>
            <person name="Januszkiewicz K."/>
            <person name="Wedrychowicz H."/>
        </authorList>
    </citation>
    <scope>NUCLEOTIDE SEQUENCE [LARGE SCALE GENOMIC DNA]</scope>
    <source>
        <strain evidence="1 2">DSM 26991</strain>
    </source>
</reference>
<evidence type="ECO:0000313" key="1">
    <source>
        <dbReference type="EMBL" id="SHE39771.1"/>
    </source>
</evidence>
<organism evidence="1 2">
    <name type="scientific">Bacteroides luti</name>
    <dbReference type="NCBI Taxonomy" id="1297750"/>
    <lineage>
        <taxon>Bacteria</taxon>
        <taxon>Pseudomonadati</taxon>
        <taxon>Bacteroidota</taxon>
        <taxon>Bacteroidia</taxon>
        <taxon>Bacteroidales</taxon>
        <taxon>Bacteroidaceae</taxon>
        <taxon>Bacteroides</taxon>
    </lineage>
</organism>
<protein>
    <submittedName>
        <fullName evidence="1">Nucleotidyl transferase AbiEii toxin, Type IV TA system</fullName>
    </submittedName>
</protein>
<name>A0A1M4T5R0_9BACE</name>
<dbReference type="RefSeq" id="WP_073398816.1">
    <property type="nucleotide sequence ID" value="NZ_FQTV01000001.1"/>
</dbReference>
<dbReference type="AlphaFoldDB" id="A0A1M4T5R0"/>
<dbReference type="GO" id="GO:0016740">
    <property type="term" value="F:transferase activity"/>
    <property type="evidence" value="ECO:0007669"/>
    <property type="project" value="UniProtKB-KW"/>
</dbReference>
<dbReference type="Gene3D" id="3.10.450.620">
    <property type="entry name" value="JHP933, nucleotidyltransferase-like core domain"/>
    <property type="match status" value="1"/>
</dbReference>
<accession>A0A1M4T5R0</accession>
<keyword evidence="1" id="KW-0808">Transferase</keyword>
<dbReference type="Proteomes" id="UP000184509">
    <property type="component" value="Unassembled WGS sequence"/>
</dbReference>
<keyword evidence="2" id="KW-1185">Reference proteome</keyword>
<dbReference type="Pfam" id="PF08843">
    <property type="entry name" value="AbiEii"/>
    <property type="match status" value="1"/>
</dbReference>
<gene>
    <name evidence="1" type="ORF">SAMN05444405_101288</name>
</gene>
<dbReference type="STRING" id="1297750.SAMN05444405_101288"/>
<sequence>MNNWQKHSKEEQKQLLQLTAENIEIPMDAVEKDWWVTVTLKALFQTSCADYLLFKGGTSLSKGWNLIQRFSEDIDIAIDQSRFEIDLTPKKGINKLRKASRKYIHEELSVELKEQLDLMEIKNYTIENITTYKDDLGNDKLIDSDKDPTEIHVIYDTILQSSHDYIKPRIKIEISCLSMSEPSEQKDIKSLIYDSFPDEDDETKSIIKTVLPTRTFLEKAFLLSEEFQKENPRSLRMSRHLYDLEKLMDTDFATDALNDGQLYESIVEHRSKFYNLKYVDYNKHHPKIIDFNPPEHLKNDWEKDYKDMQDNFIYGDSISFTELLTRIDVLKSKFQTIPNVNQLNFQ</sequence>
<proteinExistence type="predicted"/>
<dbReference type="OrthoDB" id="9780929at2"/>